<dbReference type="Gene3D" id="1.25.10.10">
    <property type="entry name" value="Leucine-rich Repeat Variant"/>
    <property type="match status" value="1"/>
</dbReference>
<dbReference type="SUPFAM" id="SSF48371">
    <property type="entry name" value="ARM repeat"/>
    <property type="match status" value="1"/>
</dbReference>
<evidence type="ECO:0000313" key="3">
    <source>
        <dbReference type="Proteomes" id="UP001359485"/>
    </source>
</evidence>
<keyword evidence="3" id="KW-1185">Reference proteome</keyword>
<dbReference type="Pfam" id="PF24768">
    <property type="entry name" value="ARM_ARMC5"/>
    <property type="match status" value="1"/>
</dbReference>
<dbReference type="Pfam" id="PF00651">
    <property type="entry name" value="BTB"/>
    <property type="match status" value="1"/>
</dbReference>
<dbReference type="Gene3D" id="3.30.710.10">
    <property type="entry name" value="Potassium Channel Kv1.1, Chain A"/>
    <property type="match status" value="1"/>
</dbReference>
<evidence type="ECO:0000259" key="1">
    <source>
        <dbReference type="PROSITE" id="PS50097"/>
    </source>
</evidence>
<dbReference type="InterPro" id="IPR000210">
    <property type="entry name" value="BTB/POZ_dom"/>
</dbReference>
<evidence type="ECO:0000313" key="2">
    <source>
        <dbReference type="EMBL" id="KAK6641243.1"/>
    </source>
</evidence>
<organism evidence="2 3">
    <name type="scientific">Polyplax serrata</name>
    <name type="common">Common mouse louse</name>
    <dbReference type="NCBI Taxonomy" id="468196"/>
    <lineage>
        <taxon>Eukaryota</taxon>
        <taxon>Metazoa</taxon>
        <taxon>Ecdysozoa</taxon>
        <taxon>Arthropoda</taxon>
        <taxon>Hexapoda</taxon>
        <taxon>Insecta</taxon>
        <taxon>Pterygota</taxon>
        <taxon>Neoptera</taxon>
        <taxon>Paraneoptera</taxon>
        <taxon>Psocodea</taxon>
        <taxon>Troctomorpha</taxon>
        <taxon>Phthiraptera</taxon>
        <taxon>Anoplura</taxon>
        <taxon>Polyplacidae</taxon>
        <taxon>Polyplax</taxon>
    </lineage>
</organism>
<accession>A0ABR1BHK0</accession>
<dbReference type="SUPFAM" id="SSF54695">
    <property type="entry name" value="POZ domain"/>
    <property type="match status" value="1"/>
</dbReference>
<proteinExistence type="predicted"/>
<reference evidence="2 3" key="1">
    <citation type="submission" date="2023-09" db="EMBL/GenBank/DDBJ databases">
        <title>Genomes of two closely related lineages of the louse Polyplax serrata with different host specificities.</title>
        <authorList>
            <person name="Martinu J."/>
            <person name="Tarabai H."/>
            <person name="Stefka J."/>
            <person name="Hypsa V."/>
        </authorList>
    </citation>
    <scope>NUCLEOTIDE SEQUENCE [LARGE SCALE GENOMIC DNA]</scope>
    <source>
        <strain evidence="2">98ZLc_SE</strain>
    </source>
</reference>
<dbReference type="PROSITE" id="PS50097">
    <property type="entry name" value="BTB"/>
    <property type="match status" value="1"/>
</dbReference>
<dbReference type="InterPro" id="IPR011333">
    <property type="entry name" value="SKP1/BTB/POZ_sf"/>
</dbReference>
<dbReference type="InterPro" id="IPR055445">
    <property type="entry name" value="ARM_ARMC5"/>
</dbReference>
<sequence length="633" mass="72927">MLMLKEGLESCDNKKIIIALTKLRKLSKVHKIETETFRLLVELIKQPNEKVLNYSLSILANCCVNEIYRKLYKDFGGLPHLILIIRTVENDGIICRACRLIGNLAGNKELASDICKLDVAVHLLQLTEHREKLSRDTVQMIFRALEEVFLKLIELAKNEDLNIKVLLTLSNLISYQTFSIWSLLEGSKIYEIFADYIQKEQNLNEGILRAFGKLCTLGGIRFKVRESGLLLRLIELCNSKNVETLLNIFYSFQFDLDSMMICSQNPKFTSLLIANISLQQSVQLLTVLSRLDPPVKELVLEENFDVIIKSGKCSEILRNIAKTGQFLKPLLISGKVWQLVKANCVMDDLWTPELTEYFLSQLLCSREKKFVDHVQLAVPFLVKSSQFSLLQKLFLRYNIPETILRRFQENPLDEEILACIIRLFKILIDNHHKPEHFFQDFVGGDPESMDSQNEMSNLESLHNNIENEGTEDDVITFELDDGSCVEVNKNLICKSSPFFNSLINGHFQEARQEIIKLRSCTRSGFLLLVNMLQHKIDIIDIKIEIHLELLSLTDRFLLPQLNSLLTDSLHVNATNWPNVYKWYREAGFTKNYSKIGCKNKEEVTNTNDGLAVLDYIQNNCEELRHLPKVDHQK</sequence>
<dbReference type="InterPro" id="IPR011989">
    <property type="entry name" value="ARM-like"/>
</dbReference>
<dbReference type="InterPro" id="IPR016024">
    <property type="entry name" value="ARM-type_fold"/>
</dbReference>
<feature type="domain" description="BTB" evidence="1">
    <location>
        <begin position="471"/>
        <end position="532"/>
    </location>
</feature>
<protein>
    <recommendedName>
        <fullName evidence="1">BTB domain-containing protein</fullName>
    </recommendedName>
</protein>
<dbReference type="PANTHER" id="PTHR23312">
    <property type="entry name" value="ARMC5 ARMADILLO REPEAT-CONTAINING -RELATED"/>
    <property type="match status" value="1"/>
</dbReference>
<dbReference type="PANTHER" id="PTHR23312:SF8">
    <property type="entry name" value="ARMADILLO REPEAT-CONTAINING PROTEIN 5"/>
    <property type="match status" value="1"/>
</dbReference>
<dbReference type="Proteomes" id="UP001359485">
    <property type="component" value="Unassembled WGS sequence"/>
</dbReference>
<gene>
    <name evidence="2" type="ORF">RUM44_012952</name>
</gene>
<name>A0ABR1BHK0_POLSC</name>
<comment type="caution">
    <text evidence="2">The sequence shown here is derived from an EMBL/GenBank/DDBJ whole genome shotgun (WGS) entry which is preliminary data.</text>
</comment>
<dbReference type="EMBL" id="JAWJWF010000001">
    <property type="protein sequence ID" value="KAK6641243.1"/>
    <property type="molecule type" value="Genomic_DNA"/>
</dbReference>